<dbReference type="Proteomes" id="UP000192468">
    <property type="component" value="Unassembled WGS sequence"/>
</dbReference>
<comment type="similarity">
    <text evidence="1">Belongs to the ABC transporter superfamily. Ycf16 family.</text>
</comment>
<evidence type="ECO:0000256" key="2">
    <source>
        <dbReference type="ARBA" id="ARBA00022741"/>
    </source>
</evidence>
<dbReference type="InterPro" id="IPR003593">
    <property type="entry name" value="AAA+_ATPase"/>
</dbReference>
<evidence type="ECO:0000256" key="3">
    <source>
        <dbReference type="ARBA" id="ARBA00022840"/>
    </source>
</evidence>
<sequence length="251" mass="27562">MANKLLEIKNIHAEADGKEILKGLDLTINKGEVHVIMGPNGAGKSTLVNVVMGHPRYKVTSGSILFEGEDVTELKTDERARKGLFLSFQSPEEVPGITVEGLLRSARSAATGKPLKLMAFRKELKEKLELLKFDESYASRYLNVGFSGGEKKKNEIIQMMMLNPKLAILDETDSGLDVDAVKIVSNGVNKFKNDDNAVLIITHNSKILDNLKPDFVHIVLNGKIVKTGDATLVEEVNNNGFAEFKDIEVNA</sequence>
<proteinExistence type="inferred from homology"/>
<protein>
    <submittedName>
        <fullName evidence="5">Fe-S cluster assembly ATP-binding protein</fullName>
    </submittedName>
</protein>
<dbReference type="GO" id="GO:0016887">
    <property type="term" value="F:ATP hydrolysis activity"/>
    <property type="evidence" value="ECO:0007669"/>
    <property type="project" value="InterPro"/>
</dbReference>
<dbReference type="InterPro" id="IPR010230">
    <property type="entry name" value="FeS-cluster_ATPase_SufC"/>
</dbReference>
<dbReference type="PROSITE" id="PS00211">
    <property type="entry name" value="ABC_TRANSPORTER_1"/>
    <property type="match status" value="1"/>
</dbReference>
<evidence type="ECO:0000256" key="1">
    <source>
        <dbReference type="ARBA" id="ARBA00006216"/>
    </source>
</evidence>
<dbReference type="PANTHER" id="PTHR43204">
    <property type="entry name" value="ABC TRANSPORTER I FAMILY MEMBER 6, CHLOROPLASTIC"/>
    <property type="match status" value="1"/>
</dbReference>
<keyword evidence="6" id="KW-1185">Reference proteome</keyword>
<dbReference type="PROSITE" id="PS50893">
    <property type="entry name" value="ABC_TRANSPORTER_2"/>
    <property type="match status" value="1"/>
</dbReference>
<evidence type="ECO:0000313" key="5">
    <source>
        <dbReference type="EMBL" id="SMC27706.1"/>
    </source>
</evidence>
<accession>A0A1W1XUX4</accession>
<organism evidence="5 6">
    <name type="scientific">Clostridium acidisoli DSM 12555</name>
    <dbReference type="NCBI Taxonomy" id="1121291"/>
    <lineage>
        <taxon>Bacteria</taxon>
        <taxon>Bacillati</taxon>
        <taxon>Bacillota</taxon>
        <taxon>Clostridia</taxon>
        <taxon>Eubacteriales</taxon>
        <taxon>Clostridiaceae</taxon>
        <taxon>Clostridium</taxon>
    </lineage>
</organism>
<dbReference type="PANTHER" id="PTHR43204:SF1">
    <property type="entry name" value="ABC TRANSPORTER I FAMILY MEMBER 6, CHLOROPLASTIC"/>
    <property type="match status" value="1"/>
</dbReference>
<dbReference type="InterPro" id="IPR017871">
    <property type="entry name" value="ABC_transporter-like_CS"/>
</dbReference>
<evidence type="ECO:0000313" key="6">
    <source>
        <dbReference type="Proteomes" id="UP000192468"/>
    </source>
</evidence>
<dbReference type="EMBL" id="FWXH01000019">
    <property type="protein sequence ID" value="SMC27706.1"/>
    <property type="molecule type" value="Genomic_DNA"/>
</dbReference>
<dbReference type="SUPFAM" id="SSF52540">
    <property type="entry name" value="P-loop containing nucleoside triphosphate hydrolases"/>
    <property type="match status" value="1"/>
</dbReference>
<feature type="domain" description="ABC transporter" evidence="4">
    <location>
        <begin position="6"/>
        <end position="246"/>
    </location>
</feature>
<dbReference type="GO" id="GO:0005524">
    <property type="term" value="F:ATP binding"/>
    <property type="evidence" value="ECO:0007669"/>
    <property type="project" value="UniProtKB-KW"/>
</dbReference>
<dbReference type="InterPro" id="IPR027417">
    <property type="entry name" value="P-loop_NTPase"/>
</dbReference>
<keyword evidence="3 5" id="KW-0067">ATP-binding</keyword>
<dbReference type="AlphaFoldDB" id="A0A1W1XUX4"/>
<dbReference type="Pfam" id="PF00005">
    <property type="entry name" value="ABC_tran"/>
    <property type="match status" value="1"/>
</dbReference>
<dbReference type="NCBIfam" id="TIGR01978">
    <property type="entry name" value="sufC"/>
    <property type="match status" value="1"/>
</dbReference>
<dbReference type="STRING" id="1121291.SAMN02745134_03276"/>
<keyword evidence="2" id="KW-0547">Nucleotide-binding</keyword>
<name>A0A1W1XUX4_9CLOT</name>
<dbReference type="OrthoDB" id="9806149at2"/>
<dbReference type="CDD" id="cd03217">
    <property type="entry name" value="ABC_FeS_Assembly"/>
    <property type="match status" value="1"/>
</dbReference>
<dbReference type="Gene3D" id="3.40.50.300">
    <property type="entry name" value="P-loop containing nucleotide triphosphate hydrolases"/>
    <property type="match status" value="1"/>
</dbReference>
<reference evidence="5 6" key="1">
    <citation type="submission" date="2017-04" db="EMBL/GenBank/DDBJ databases">
        <authorList>
            <person name="Afonso C.L."/>
            <person name="Miller P.J."/>
            <person name="Scott M.A."/>
            <person name="Spackman E."/>
            <person name="Goraichik I."/>
            <person name="Dimitrov K.M."/>
            <person name="Suarez D.L."/>
            <person name="Swayne D.E."/>
        </authorList>
    </citation>
    <scope>NUCLEOTIDE SEQUENCE [LARGE SCALE GENOMIC DNA]</scope>
    <source>
        <strain evidence="5 6">DSM 12555</strain>
    </source>
</reference>
<evidence type="ECO:0000259" key="4">
    <source>
        <dbReference type="PROSITE" id="PS50893"/>
    </source>
</evidence>
<gene>
    <name evidence="5" type="ORF">SAMN02745134_03276</name>
</gene>
<dbReference type="RefSeq" id="WP_084117305.1">
    <property type="nucleotide sequence ID" value="NZ_FWXH01000019.1"/>
</dbReference>
<dbReference type="InterPro" id="IPR003439">
    <property type="entry name" value="ABC_transporter-like_ATP-bd"/>
</dbReference>
<dbReference type="SMART" id="SM00382">
    <property type="entry name" value="AAA"/>
    <property type="match status" value="1"/>
</dbReference>